<dbReference type="EMBL" id="CAMXCT020006697">
    <property type="protein sequence ID" value="CAL1171877.1"/>
    <property type="molecule type" value="Genomic_DNA"/>
</dbReference>
<dbReference type="EMBL" id="CAMXCT010006697">
    <property type="protein sequence ID" value="CAI4018502.1"/>
    <property type="molecule type" value="Genomic_DNA"/>
</dbReference>
<sequence length="131" mass="14277">MAKTALRCFYGFDAGDISSLAPSLLPKQGCDLSKYQLLSIDKVQRDVCHSLQESDGCALWKLISKVREHRETAIPMEASMNSKVGHLTVSEGQGGDARQVIGRLSTSETQMLLSVLDYRRNSHAQPLAAAA</sequence>
<keyword evidence="3" id="KW-1185">Reference proteome</keyword>
<evidence type="ECO:0000313" key="1">
    <source>
        <dbReference type="EMBL" id="CAI4018502.1"/>
    </source>
</evidence>
<comment type="caution">
    <text evidence="1">The sequence shown here is derived from an EMBL/GenBank/DDBJ whole genome shotgun (WGS) entry which is preliminary data.</text>
</comment>
<name>A0A9P1M286_9DINO</name>
<evidence type="ECO:0000313" key="3">
    <source>
        <dbReference type="Proteomes" id="UP001152797"/>
    </source>
</evidence>
<reference evidence="1" key="1">
    <citation type="submission" date="2022-10" db="EMBL/GenBank/DDBJ databases">
        <authorList>
            <person name="Chen Y."/>
            <person name="Dougan E. K."/>
            <person name="Chan C."/>
            <person name="Rhodes N."/>
            <person name="Thang M."/>
        </authorList>
    </citation>
    <scope>NUCLEOTIDE SEQUENCE</scope>
</reference>
<accession>A0A9P1M286</accession>
<dbReference type="EMBL" id="CAMXCT030006697">
    <property type="protein sequence ID" value="CAL4805814.1"/>
    <property type="molecule type" value="Genomic_DNA"/>
</dbReference>
<gene>
    <name evidence="1" type="ORF">C1SCF055_LOCUS43059</name>
</gene>
<protein>
    <submittedName>
        <fullName evidence="1">Uncharacterized protein</fullName>
    </submittedName>
</protein>
<organism evidence="1">
    <name type="scientific">Cladocopium goreaui</name>
    <dbReference type="NCBI Taxonomy" id="2562237"/>
    <lineage>
        <taxon>Eukaryota</taxon>
        <taxon>Sar</taxon>
        <taxon>Alveolata</taxon>
        <taxon>Dinophyceae</taxon>
        <taxon>Suessiales</taxon>
        <taxon>Symbiodiniaceae</taxon>
        <taxon>Cladocopium</taxon>
    </lineage>
</organism>
<reference evidence="2" key="2">
    <citation type="submission" date="2024-04" db="EMBL/GenBank/DDBJ databases">
        <authorList>
            <person name="Chen Y."/>
            <person name="Shah S."/>
            <person name="Dougan E. K."/>
            <person name="Thang M."/>
            <person name="Chan C."/>
        </authorList>
    </citation>
    <scope>NUCLEOTIDE SEQUENCE [LARGE SCALE GENOMIC DNA]</scope>
</reference>
<dbReference type="AlphaFoldDB" id="A0A9P1M286"/>
<evidence type="ECO:0000313" key="2">
    <source>
        <dbReference type="EMBL" id="CAL1171877.1"/>
    </source>
</evidence>
<dbReference type="Proteomes" id="UP001152797">
    <property type="component" value="Unassembled WGS sequence"/>
</dbReference>
<proteinExistence type="predicted"/>